<reference evidence="1 2" key="1">
    <citation type="submission" date="2016-10" db="EMBL/GenBank/DDBJ databases">
        <title>Genome sequence of Rothia aeria strain JCM11412.</title>
        <authorList>
            <person name="Nambu T."/>
        </authorList>
    </citation>
    <scope>NUCLEOTIDE SEQUENCE [LARGE SCALE GENOMIC DNA]</scope>
    <source>
        <strain evidence="1 2">JCM 11412</strain>
    </source>
</reference>
<evidence type="ECO:0000313" key="2">
    <source>
        <dbReference type="Proteomes" id="UP000250241"/>
    </source>
</evidence>
<accession>A0A2Z5R1A1</accession>
<dbReference type="EMBL" id="AP017895">
    <property type="protein sequence ID" value="BAV88565.1"/>
    <property type="molecule type" value="Genomic_DNA"/>
</dbReference>
<dbReference type="InterPro" id="IPR027417">
    <property type="entry name" value="P-loop_NTPase"/>
</dbReference>
<protein>
    <submittedName>
        <fullName evidence="1">Ribosome small subunit-stimulated GTPase EngC</fullName>
    </submittedName>
</protein>
<keyword evidence="2" id="KW-1185">Reference proteome</keyword>
<dbReference type="SUPFAM" id="SSF52540">
    <property type="entry name" value="P-loop containing nucleoside triphosphate hydrolases"/>
    <property type="match status" value="1"/>
</dbReference>
<dbReference type="Proteomes" id="UP000250241">
    <property type="component" value="Chromosome"/>
</dbReference>
<gene>
    <name evidence="1" type="ORF">RA11412_2266</name>
</gene>
<sequence>MGSSRLNSRDVLDWDESDVRVRPNKRGSRPRTKDRPAHKSAIRGRVITVDRGRWSVVVAEGTVNERTLVATRARELRRTAIVTGDFVDVVGDTSGKKDTLARIVRLGERSCVLRRSADDTDPTERVVVANANQLVIVVAAANPQPRTGFIDRAVVAAYDAGIEPILCVTKTDIRHPQELLDYYQRSGLRIVLSAASDGRAPSEEGAEGLTTGPVRELLGDLLGNVSVLLGHSGVGKSTLVNALTGAERATGHVNSVTGRGRHTSSSALALQPASDAGVEVPPGTWIIDTPGIRSFGLAHVSMQKVVEAFPDLAPGAVECPRGCAHTDDSSGCGITAYVARGEAGPSGADRLASMRKLLAAPNQAGNDEKELGSLT</sequence>
<dbReference type="GO" id="GO:0003924">
    <property type="term" value="F:GTPase activity"/>
    <property type="evidence" value="ECO:0007669"/>
    <property type="project" value="InterPro"/>
</dbReference>
<dbReference type="PANTHER" id="PTHR32120:SF11">
    <property type="entry name" value="SMALL RIBOSOMAL SUBUNIT BIOGENESIS GTPASE RSGA 1, MITOCHONDRIAL-RELATED"/>
    <property type="match status" value="1"/>
</dbReference>
<dbReference type="NCBIfam" id="TIGR00157">
    <property type="entry name" value="ribosome small subunit-dependent GTPase A"/>
    <property type="match status" value="1"/>
</dbReference>
<dbReference type="PANTHER" id="PTHR32120">
    <property type="entry name" value="SMALL RIBOSOMAL SUBUNIT BIOGENESIS GTPASE RSGA"/>
    <property type="match status" value="1"/>
</dbReference>
<dbReference type="RefSeq" id="WP_128087936.1">
    <property type="nucleotide sequence ID" value="NZ_CAUPAD010000003.1"/>
</dbReference>
<dbReference type="InterPro" id="IPR010914">
    <property type="entry name" value="RsgA_GTPase_dom"/>
</dbReference>
<dbReference type="GO" id="GO:0005525">
    <property type="term" value="F:GTP binding"/>
    <property type="evidence" value="ECO:0007669"/>
    <property type="project" value="InterPro"/>
</dbReference>
<proteinExistence type="predicted"/>
<dbReference type="InterPro" id="IPR004881">
    <property type="entry name" value="Ribosome_biogen_GTPase_RsgA"/>
</dbReference>
<name>A0A2Z5R1A1_9MICC</name>
<dbReference type="Pfam" id="PF03193">
    <property type="entry name" value="RsgA_GTPase"/>
    <property type="match status" value="1"/>
</dbReference>
<evidence type="ECO:0000313" key="1">
    <source>
        <dbReference type="EMBL" id="BAV88565.1"/>
    </source>
</evidence>
<organism evidence="1 2">
    <name type="scientific">Rothia aeria</name>
    <dbReference type="NCBI Taxonomy" id="172042"/>
    <lineage>
        <taxon>Bacteria</taxon>
        <taxon>Bacillati</taxon>
        <taxon>Actinomycetota</taxon>
        <taxon>Actinomycetes</taxon>
        <taxon>Micrococcales</taxon>
        <taxon>Micrococcaceae</taxon>
        <taxon>Rothia</taxon>
    </lineage>
</organism>
<dbReference type="PROSITE" id="PS50936">
    <property type="entry name" value="ENGC_GTPASE"/>
    <property type="match status" value="1"/>
</dbReference>
<dbReference type="Gene3D" id="3.40.50.300">
    <property type="entry name" value="P-loop containing nucleotide triphosphate hydrolases"/>
    <property type="match status" value="1"/>
</dbReference>
<dbReference type="AlphaFoldDB" id="A0A2Z5R1A1"/>
<dbReference type="GeneID" id="93862684"/>
<dbReference type="KEGG" id="raj:RA11412_2266"/>
<dbReference type="CDD" id="cd01854">
    <property type="entry name" value="YjeQ_EngC"/>
    <property type="match status" value="1"/>
</dbReference>